<evidence type="ECO:0000256" key="4">
    <source>
        <dbReference type="ARBA" id="ARBA00022692"/>
    </source>
</evidence>
<keyword evidence="3" id="KW-1003">Cell membrane</keyword>
<evidence type="ECO:0000256" key="7">
    <source>
        <dbReference type="SAM" id="Phobius"/>
    </source>
</evidence>
<comment type="similarity">
    <text evidence="2">Belongs to the UPF0702 family.</text>
</comment>
<dbReference type="PANTHER" id="PTHR34582:SF6">
    <property type="entry name" value="UPF0702 TRANSMEMBRANE PROTEIN YCAP"/>
    <property type="match status" value="1"/>
</dbReference>
<evidence type="ECO:0000256" key="5">
    <source>
        <dbReference type="ARBA" id="ARBA00022989"/>
    </source>
</evidence>
<evidence type="ECO:0000313" key="10">
    <source>
        <dbReference type="Proteomes" id="UP000285310"/>
    </source>
</evidence>
<dbReference type="AlphaFoldDB" id="A0A423Q218"/>
<evidence type="ECO:0000259" key="8">
    <source>
        <dbReference type="Pfam" id="PF04239"/>
    </source>
</evidence>
<dbReference type="Pfam" id="PF04239">
    <property type="entry name" value="DUF421"/>
    <property type="match status" value="1"/>
</dbReference>
<evidence type="ECO:0000256" key="3">
    <source>
        <dbReference type="ARBA" id="ARBA00022475"/>
    </source>
</evidence>
<comment type="subcellular location">
    <subcellularLocation>
        <location evidence="1">Cell membrane</location>
        <topology evidence="1">Multi-pass membrane protein</topology>
    </subcellularLocation>
</comment>
<dbReference type="Proteomes" id="UP000285310">
    <property type="component" value="Unassembled WGS sequence"/>
</dbReference>
<keyword evidence="10" id="KW-1185">Reference proteome</keyword>
<dbReference type="Gene3D" id="3.30.240.20">
    <property type="entry name" value="bsu07140 like domains"/>
    <property type="match status" value="1"/>
</dbReference>
<evidence type="ECO:0000313" key="9">
    <source>
        <dbReference type="EMBL" id="ROO32697.1"/>
    </source>
</evidence>
<dbReference type="GO" id="GO:0005886">
    <property type="term" value="C:plasma membrane"/>
    <property type="evidence" value="ECO:0007669"/>
    <property type="project" value="UniProtKB-SubCell"/>
</dbReference>
<dbReference type="RefSeq" id="WP_123656626.1">
    <property type="nucleotide sequence ID" value="NZ_AYKG01000001.1"/>
</dbReference>
<accession>A0A423Q218</accession>
<organism evidence="9 10">
    <name type="scientific">Salinisphaera japonica YTM-1</name>
    <dbReference type="NCBI Taxonomy" id="1209778"/>
    <lineage>
        <taxon>Bacteria</taxon>
        <taxon>Pseudomonadati</taxon>
        <taxon>Pseudomonadota</taxon>
        <taxon>Gammaproteobacteria</taxon>
        <taxon>Salinisphaerales</taxon>
        <taxon>Salinisphaeraceae</taxon>
        <taxon>Salinisphaera</taxon>
    </lineage>
</organism>
<dbReference type="FunCoup" id="A0A423Q218">
    <property type="interactions" value="13"/>
</dbReference>
<feature type="transmembrane region" description="Helical" evidence="7">
    <location>
        <begin position="14"/>
        <end position="34"/>
    </location>
</feature>
<sequence>MIDISWLTANPSNLVDMLVSALGIYIALLVCTRLAGLRSFSKMSSFDFAITVAFGSIMASTLLAKSPALITGVAGLVTLFLVQSATAFARRKSYRIERLVGNEPMVLMAGPELLAENLNSARVTVDDIRGKLRQAGVTHRDQVRAVIMESTGDISVLTKDSPMEAWLLDHVRDGDKVLAAERKND</sequence>
<gene>
    <name evidence="9" type="ORF">SAJA_00135</name>
</gene>
<evidence type="ECO:0000256" key="1">
    <source>
        <dbReference type="ARBA" id="ARBA00004651"/>
    </source>
</evidence>
<proteinExistence type="inferred from homology"/>
<feature type="transmembrane region" description="Helical" evidence="7">
    <location>
        <begin position="46"/>
        <end position="63"/>
    </location>
</feature>
<dbReference type="EMBL" id="AYKG01000001">
    <property type="protein sequence ID" value="ROO32697.1"/>
    <property type="molecule type" value="Genomic_DNA"/>
</dbReference>
<dbReference type="OrthoDB" id="9793799at2"/>
<keyword evidence="4 7" id="KW-0812">Transmembrane</keyword>
<protein>
    <submittedName>
        <fullName evidence="9">Membrane protein</fullName>
    </submittedName>
</protein>
<dbReference type="InterPro" id="IPR023090">
    <property type="entry name" value="UPF0702_alpha/beta_dom_sf"/>
</dbReference>
<feature type="domain" description="YetF C-terminal" evidence="8">
    <location>
        <begin position="92"/>
        <end position="163"/>
    </location>
</feature>
<keyword evidence="5 7" id="KW-1133">Transmembrane helix</keyword>
<evidence type="ECO:0000256" key="6">
    <source>
        <dbReference type="ARBA" id="ARBA00023136"/>
    </source>
</evidence>
<evidence type="ECO:0000256" key="2">
    <source>
        <dbReference type="ARBA" id="ARBA00006448"/>
    </source>
</evidence>
<dbReference type="InParanoid" id="A0A423Q218"/>
<comment type="caution">
    <text evidence="9">The sequence shown here is derived from an EMBL/GenBank/DDBJ whole genome shotgun (WGS) entry which is preliminary data.</text>
</comment>
<reference evidence="9 10" key="1">
    <citation type="submission" date="2013-10" db="EMBL/GenBank/DDBJ databases">
        <title>Salinisphaera japonica YTM-1 Genome Sequencing.</title>
        <authorList>
            <person name="Lai Q."/>
            <person name="Li C."/>
            <person name="Shao Z."/>
        </authorList>
    </citation>
    <scope>NUCLEOTIDE SEQUENCE [LARGE SCALE GENOMIC DNA]</scope>
    <source>
        <strain evidence="9 10">YTM-1</strain>
    </source>
</reference>
<feature type="transmembrane region" description="Helical" evidence="7">
    <location>
        <begin position="69"/>
        <end position="89"/>
    </location>
</feature>
<keyword evidence="6 7" id="KW-0472">Membrane</keyword>
<dbReference type="PANTHER" id="PTHR34582">
    <property type="entry name" value="UPF0702 TRANSMEMBRANE PROTEIN YCAP"/>
    <property type="match status" value="1"/>
</dbReference>
<name>A0A423Q218_9GAMM</name>
<dbReference type="InterPro" id="IPR007353">
    <property type="entry name" value="DUF421"/>
</dbReference>